<dbReference type="PANTHER" id="PTHR45586">
    <property type="entry name" value="TPR REPEAT-CONTAINING PROTEIN PA4667"/>
    <property type="match status" value="1"/>
</dbReference>
<dbReference type="HOGENOM" id="CLU_032900_1_0_10"/>
<name>F5IW71_9BACT</name>
<dbReference type="PROSITE" id="PS50005">
    <property type="entry name" value="TPR"/>
    <property type="match status" value="2"/>
</dbReference>
<dbReference type="eggNOG" id="COG0457">
    <property type="taxonomic scope" value="Bacteria"/>
</dbReference>
<reference evidence="5 6" key="1">
    <citation type="submission" date="2011-04" db="EMBL/GenBank/DDBJ databases">
        <title>The Genome Sequence of Dysgonomonas gadei ATCC BAA-286.</title>
        <authorList>
            <consortium name="The Broad Institute Genome Sequencing Platform"/>
            <person name="Earl A."/>
            <person name="Ward D."/>
            <person name="Feldgarden M."/>
            <person name="Gevers D."/>
            <person name="Pudlo N."/>
            <person name="Martens E."/>
            <person name="Allen-Vercoe E."/>
            <person name="Young S.K."/>
            <person name="Zeng Q."/>
            <person name="Gargeya S."/>
            <person name="Fitzgerald M."/>
            <person name="Haas B."/>
            <person name="Abouelleil A."/>
            <person name="Alvarado L."/>
            <person name="Arachchi H.M."/>
            <person name="Berlin A."/>
            <person name="Brown A."/>
            <person name="Chapman S.B."/>
            <person name="Chen Z."/>
            <person name="Dunbar C."/>
            <person name="Freedman E."/>
            <person name="Gearin G."/>
            <person name="Gellesch M."/>
            <person name="Goldberg J."/>
            <person name="Griggs A."/>
            <person name="Gujja S."/>
            <person name="Heiman D."/>
            <person name="Howarth C."/>
            <person name="Larson L."/>
            <person name="Lui A."/>
            <person name="MacDonald P.J.P."/>
            <person name="Mehta T."/>
            <person name="Montmayeur A."/>
            <person name="Murphy C."/>
            <person name="Neiman D."/>
            <person name="Pearson M."/>
            <person name="Priest M."/>
            <person name="Roberts A."/>
            <person name="Saif S."/>
            <person name="Shea T."/>
            <person name="Shenoy N."/>
            <person name="Sisk P."/>
            <person name="Stolte C."/>
            <person name="Sykes S."/>
            <person name="Yandava C."/>
            <person name="Wortman J."/>
            <person name="Nusbaum C."/>
            <person name="Birren B."/>
        </authorList>
    </citation>
    <scope>NUCLEOTIDE SEQUENCE [LARGE SCALE GENOMIC DNA]</scope>
    <source>
        <strain evidence="5 6">ATCC BAA-286</strain>
    </source>
</reference>
<evidence type="ECO:0008006" key="7">
    <source>
        <dbReference type="Google" id="ProtNLM"/>
    </source>
</evidence>
<keyword evidence="2 3" id="KW-0802">TPR repeat</keyword>
<dbReference type="Gene3D" id="1.25.40.10">
    <property type="entry name" value="Tetratricopeptide repeat domain"/>
    <property type="match status" value="4"/>
</dbReference>
<keyword evidence="4" id="KW-0732">Signal</keyword>
<dbReference type="AlphaFoldDB" id="F5IW71"/>
<keyword evidence="1" id="KW-0677">Repeat</keyword>
<proteinExistence type="predicted"/>
<dbReference type="OrthoDB" id="638548at2"/>
<comment type="caution">
    <text evidence="5">The sequence shown here is derived from an EMBL/GenBank/DDBJ whole genome shotgun (WGS) entry which is preliminary data.</text>
</comment>
<evidence type="ECO:0000256" key="4">
    <source>
        <dbReference type="SAM" id="SignalP"/>
    </source>
</evidence>
<feature type="chain" id="PRO_5003328886" description="Tetratricopeptide repeat protein" evidence="4">
    <location>
        <begin position="22"/>
        <end position="551"/>
    </location>
</feature>
<evidence type="ECO:0000313" key="5">
    <source>
        <dbReference type="EMBL" id="EGK02871.1"/>
    </source>
</evidence>
<dbReference type="SMART" id="SM00028">
    <property type="entry name" value="TPR"/>
    <property type="match status" value="7"/>
</dbReference>
<feature type="repeat" description="TPR" evidence="3">
    <location>
        <begin position="51"/>
        <end position="84"/>
    </location>
</feature>
<evidence type="ECO:0000256" key="2">
    <source>
        <dbReference type="ARBA" id="ARBA00022803"/>
    </source>
</evidence>
<protein>
    <recommendedName>
        <fullName evidence="7">Tetratricopeptide repeat protein</fullName>
    </recommendedName>
</protein>
<gene>
    <name evidence="5" type="ORF">HMPREF9455_01121</name>
</gene>
<dbReference type="InterPro" id="IPR019734">
    <property type="entry name" value="TPR_rpt"/>
</dbReference>
<evidence type="ECO:0000256" key="3">
    <source>
        <dbReference type="PROSITE-ProRule" id="PRU00339"/>
    </source>
</evidence>
<dbReference type="Pfam" id="PF13432">
    <property type="entry name" value="TPR_16"/>
    <property type="match status" value="3"/>
</dbReference>
<evidence type="ECO:0000313" key="6">
    <source>
        <dbReference type="Proteomes" id="UP000004913"/>
    </source>
</evidence>
<sequence>MKMKYFLGSFLSLMISISALAQNSPGADYLSLGELKLAKEYFQKVLRQSPAEANYYLGEIAFQEGKTAEAKSYYEQAIAGNPESALGAIGLAKLQLKSDPKGAEDQLKEIQKKNKKDVTVILAIAQAYLDNGMKEKALEKLQDARKADKKSPYIYIFEGDMLAKENKPGDAAMQYDQAINFDANCVLAYMKGARVYEFINRKTATDMLKKVIEINPNYSIAYKALADVSYRDGFYPDAIAAYKEYFKGGDYTIEDITRYAAAEYFTQQYNEAKTLISEGLSKEPNNFVLNRLSMYTSADLKDYATAVSAGDKFFSLPKANDTIKYLKQDYLAYANSLSETGNKAKAIEQYKKLIELDPSNVDIYKEIATICANEKMYPEAAEFYKKYTELGGEKIDAQDFYQLGLYYTNAGRAAKADTINVSAEQAKAKSDEFYKLADGAFATVSERMPDSYLGFYQRARTNFELDPDSELGLARPHYEKTIEVILAKNDGENTRILIEAYSYLSYYYYLQFDKTKKAEDKANVKLYAEKVLELDPENANGKALFEFANGK</sequence>
<keyword evidence="6" id="KW-1185">Reference proteome</keyword>
<dbReference type="InterPro" id="IPR011990">
    <property type="entry name" value="TPR-like_helical_dom_sf"/>
</dbReference>
<evidence type="ECO:0000256" key="1">
    <source>
        <dbReference type="ARBA" id="ARBA00022737"/>
    </source>
</evidence>
<dbReference type="PANTHER" id="PTHR45586:SF1">
    <property type="entry name" value="LIPOPOLYSACCHARIDE ASSEMBLY PROTEIN B"/>
    <property type="match status" value="1"/>
</dbReference>
<dbReference type="InterPro" id="IPR051012">
    <property type="entry name" value="CellSynth/LPSAsmb/PSIAsmb"/>
</dbReference>
<dbReference type="Proteomes" id="UP000004913">
    <property type="component" value="Unassembled WGS sequence"/>
</dbReference>
<dbReference type="EMBL" id="ADLV01000015">
    <property type="protein sequence ID" value="EGK02871.1"/>
    <property type="molecule type" value="Genomic_DNA"/>
</dbReference>
<organism evidence="5 6">
    <name type="scientific">Dysgonomonas gadei ATCC BAA-286</name>
    <dbReference type="NCBI Taxonomy" id="742766"/>
    <lineage>
        <taxon>Bacteria</taxon>
        <taxon>Pseudomonadati</taxon>
        <taxon>Bacteroidota</taxon>
        <taxon>Bacteroidia</taxon>
        <taxon>Bacteroidales</taxon>
        <taxon>Dysgonomonadaceae</taxon>
        <taxon>Dysgonomonas</taxon>
    </lineage>
</organism>
<dbReference type="STRING" id="742766.HMPREF9455_01121"/>
<feature type="signal peptide" evidence="4">
    <location>
        <begin position="1"/>
        <end position="21"/>
    </location>
</feature>
<accession>F5IW71</accession>
<feature type="repeat" description="TPR" evidence="3">
    <location>
        <begin position="327"/>
        <end position="360"/>
    </location>
</feature>
<dbReference type="SUPFAM" id="SSF48452">
    <property type="entry name" value="TPR-like"/>
    <property type="match status" value="2"/>
</dbReference>